<accession>A0A918CZR8</accession>
<sequence>MAVTQPDGTPGTDLSIEPFKFRETFPADVSPAQAADLTDAQEPASTATSTQPASRSIPSWYLVAKQDHALSPDLKHWMAERAGAHTVEISASHAVMVSHAAAVENLIEQADRGTR</sequence>
<dbReference type="InterPro" id="IPR029058">
    <property type="entry name" value="AB_hydrolase_fold"/>
</dbReference>
<feature type="domain" description="AB hydrolase-1" evidence="2">
    <location>
        <begin position="20"/>
        <end position="104"/>
    </location>
</feature>
<dbReference type="EMBL" id="BMMM01000001">
    <property type="protein sequence ID" value="GGN52183.1"/>
    <property type="molecule type" value="Genomic_DNA"/>
</dbReference>
<dbReference type="SUPFAM" id="SSF53474">
    <property type="entry name" value="alpha/beta-Hydrolases"/>
    <property type="match status" value="1"/>
</dbReference>
<dbReference type="Gene3D" id="3.40.50.1820">
    <property type="entry name" value="alpha/beta hydrolase"/>
    <property type="match status" value="1"/>
</dbReference>
<comment type="caution">
    <text evidence="3">The sequence shown here is derived from an EMBL/GenBank/DDBJ whole genome shotgun (WGS) entry which is preliminary data.</text>
</comment>
<name>A0A918CZR8_9ACTN</name>
<dbReference type="Pfam" id="PF12697">
    <property type="entry name" value="Abhydrolase_6"/>
    <property type="match status" value="1"/>
</dbReference>
<dbReference type="RefSeq" id="WP_189184453.1">
    <property type="nucleotide sequence ID" value="NZ_BMMM01000001.1"/>
</dbReference>
<gene>
    <name evidence="3" type="ORF">GCM10011579_008910</name>
</gene>
<dbReference type="InterPro" id="IPR052897">
    <property type="entry name" value="Sec-Metab_Biosynth_Hydrolase"/>
</dbReference>
<reference evidence="3 4" key="1">
    <citation type="journal article" date="2014" name="Int. J. Syst. Evol. Microbiol.">
        <title>Complete genome sequence of Corynebacterium casei LMG S-19264T (=DSM 44701T), isolated from a smear-ripened cheese.</title>
        <authorList>
            <consortium name="US DOE Joint Genome Institute (JGI-PGF)"/>
            <person name="Walter F."/>
            <person name="Albersmeier A."/>
            <person name="Kalinowski J."/>
            <person name="Ruckert C."/>
        </authorList>
    </citation>
    <scope>NUCLEOTIDE SEQUENCE [LARGE SCALE GENOMIC DNA]</scope>
    <source>
        <strain evidence="3 4">CGMCC 4.7111</strain>
    </source>
</reference>
<dbReference type="PANTHER" id="PTHR37017">
    <property type="entry name" value="AB HYDROLASE-1 DOMAIN-CONTAINING PROTEIN-RELATED"/>
    <property type="match status" value="1"/>
</dbReference>
<evidence type="ECO:0000256" key="1">
    <source>
        <dbReference type="SAM" id="MobiDB-lite"/>
    </source>
</evidence>
<protein>
    <recommendedName>
        <fullName evidence="2">AB hydrolase-1 domain-containing protein</fullName>
    </recommendedName>
</protein>
<evidence type="ECO:0000313" key="4">
    <source>
        <dbReference type="Proteomes" id="UP000600365"/>
    </source>
</evidence>
<proteinExistence type="predicted"/>
<dbReference type="Proteomes" id="UP000600365">
    <property type="component" value="Unassembled WGS sequence"/>
</dbReference>
<feature type="compositionally biased region" description="Polar residues" evidence="1">
    <location>
        <begin position="43"/>
        <end position="57"/>
    </location>
</feature>
<evidence type="ECO:0000259" key="2">
    <source>
        <dbReference type="Pfam" id="PF12697"/>
    </source>
</evidence>
<dbReference type="InterPro" id="IPR000073">
    <property type="entry name" value="AB_hydrolase_1"/>
</dbReference>
<organism evidence="3 4">
    <name type="scientific">Streptomyces albiflavescens</name>
    <dbReference type="NCBI Taxonomy" id="1623582"/>
    <lineage>
        <taxon>Bacteria</taxon>
        <taxon>Bacillati</taxon>
        <taxon>Actinomycetota</taxon>
        <taxon>Actinomycetes</taxon>
        <taxon>Kitasatosporales</taxon>
        <taxon>Streptomycetaceae</taxon>
        <taxon>Streptomyces</taxon>
    </lineage>
</organism>
<dbReference type="PANTHER" id="PTHR37017:SF11">
    <property type="entry name" value="ESTERASE_LIPASE_THIOESTERASE DOMAIN-CONTAINING PROTEIN"/>
    <property type="match status" value="1"/>
</dbReference>
<dbReference type="GO" id="GO:0003824">
    <property type="term" value="F:catalytic activity"/>
    <property type="evidence" value="ECO:0007669"/>
    <property type="project" value="UniProtKB-ARBA"/>
</dbReference>
<keyword evidence="4" id="KW-1185">Reference proteome</keyword>
<evidence type="ECO:0000313" key="3">
    <source>
        <dbReference type="EMBL" id="GGN52183.1"/>
    </source>
</evidence>
<dbReference type="AlphaFoldDB" id="A0A918CZR8"/>
<feature type="region of interest" description="Disordered" evidence="1">
    <location>
        <begin position="25"/>
        <end position="57"/>
    </location>
</feature>